<evidence type="ECO:0000313" key="1">
    <source>
        <dbReference type="EMBL" id="KUG19703.1"/>
    </source>
</evidence>
<reference evidence="1" key="1">
    <citation type="journal article" date="2015" name="Proc. Natl. Acad. Sci. U.S.A.">
        <title>Networks of energetic and metabolic interactions define dynamics in microbial communities.</title>
        <authorList>
            <person name="Embree M."/>
            <person name="Liu J.K."/>
            <person name="Al-Bassam M.M."/>
            <person name="Zengler K."/>
        </authorList>
    </citation>
    <scope>NUCLEOTIDE SEQUENCE</scope>
</reference>
<sequence>MPPEERDALLRVRACTRSGSPGVTAGCCVPLASMPARTGADVCRNTGACGSS</sequence>
<comment type="caution">
    <text evidence="1">The sequence shown here is derived from an EMBL/GenBank/DDBJ whole genome shotgun (WGS) entry which is preliminary data.</text>
</comment>
<accession>A0A0W8FFR1</accession>
<organism evidence="1">
    <name type="scientific">hydrocarbon metagenome</name>
    <dbReference type="NCBI Taxonomy" id="938273"/>
    <lineage>
        <taxon>unclassified sequences</taxon>
        <taxon>metagenomes</taxon>
        <taxon>ecological metagenomes</taxon>
    </lineage>
</organism>
<dbReference type="EMBL" id="LNQE01001264">
    <property type="protein sequence ID" value="KUG19703.1"/>
    <property type="molecule type" value="Genomic_DNA"/>
</dbReference>
<dbReference type="AlphaFoldDB" id="A0A0W8FFR1"/>
<gene>
    <name evidence="1" type="ORF">ASZ90_010580</name>
</gene>
<protein>
    <submittedName>
        <fullName evidence="1">Uncharacterized protein</fullName>
    </submittedName>
</protein>
<proteinExistence type="predicted"/>
<name>A0A0W8FFR1_9ZZZZ</name>